<accession>A0ABR4NDP1</accession>
<feature type="region of interest" description="Disordered" evidence="1">
    <location>
        <begin position="50"/>
        <end position="81"/>
    </location>
</feature>
<dbReference type="EMBL" id="JADGIZ020000010">
    <property type="protein sequence ID" value="KAL2917594.1"/>
    <property type="molecule type" value="Genomic_DNA"/>
</dbReference>
<reference evidence="2 3" key="1">
    <citation type="submission" date="2023-09" db="EMBL/GenBank/DDBJ databases">
        <title>Pangenome analysis of Batrachochytrium dendrobatidis and related Chytrids.</title>
        <authorList>
            <person name="Yacoub M.N."/>
            <person name="Stajich J.E."/>
            <person name="James T.Y."/>
        </authorList>
    </citation>
    <scope>NUCLEOTIDE SEQUENCE [LARGE SCALE GENOMIC DNA]</scope>
    <source>
        <strain evidence="2 3">JEL0888</strain>
    </source>
</reference>
<evidence type="ECO:0000313" key="2">
    <source>
        <dbReference type="EMBL" id="KAL2917594.1"/>
    </source>
</evidence>
<sequence>MITDVPRTRSLEASPGAGASRKLPVTAEFRKAAAALPLLELERARAAALSDPNASGPSWLALPRETRKPDPALAPPRTSRARRFRSKQAVAELVSRTAPDVSYLSRLAQRRVQHQVRFASRLGMRRADLHNNPRLGSLLHEWNSAPPGSGEPMSSLSKAKSVAVPSSMAEFDQDAFDGSSVLEIRNGREGFRELVKQVADEQLRRQEEYGEKGFRKSAVRIIRRRVIDIAQRFLQKHHAQLRVPNHIPTQQEDPAGVAVVDVLREIYPNFPARQEEPVGARTVAQGLDARHDALQKKFAMSRFELPSNDLLDAIHWAAAELPKAERRVAGKMPPDTLMAVGCLMQEYLRDKFPLAKGCNIGDELGQLAPSFEDICGTLQINGCVC</sequence>
<evidence type="ECO:0000313" key="3">
    <source>
        <dbReference type="Proteomes" id="UP001527925"/>
    </source>
</evidence>
<comment type="caution">
    <text evidence="2">The sequence shown here is derived from an EMBL/GenBank/DDBJ whole genome shotgun (WGS) entry which is preliminary data.</text>
</comment>
<organism evidence="2 3">
    <name type="scientific">Polyrhizophydium stewartii</name>
    <dbReference type="NCBI Taxonomy" id="2732419"/>
    <lineage>
        <taxon>Eukaryota</taxon>
        <taxon>Fungi</taxon>
        <taxon>Fungi incertae sedis</taxon>
        <taxon>Chytridiomycota</taxon>
        <taxon>Chytridiomycota incertae sedis</taxon>
        <taxon>Chytridiomycetes</taxon>
        <taxon>Rhizophydiales</taxon>
        <taxon>Rhizophydiales incertae sedis</taxon>
        <taxon>Polyrhizophydium</taxon>
    </lineage>
</organism>
<proteinExistence type="predicted"/>
<feature type="compositionally biased region" description="Basic and acidic residues" evidence="1">
    <location>
        <begin position="1"/>
        <end position="10"/>
    </location>
</feature>
<gene>
    <name evidence="2" type="ORF">HK105_202880</name>
</gene>
<keyword evidence="3" id="KW-1185">Reference proteome</keyword>
<feature type="region of interest" description="Disordered" evidence="1">
    <location>
        <begin position="1"/>
        <end position="22"/>
    </location>
</feature>
<evidence type="ECO:0000256" key="1">
    <source>
        <dbReference type="SAM" id="MobiDB-lite"/>
    </source>
</evidence>
<name>A0ABR4NDP1_9FUNG</name>
<dbReference type="Proteomes" id="UP001527925">
    <property type="component" value="Unassembled WGS sequence"/>
</dbReference>
<protein>
    <submittedName>
        <fullName evidence="2">Uncharacterized protein</fullName>
    </submittedName>
</protein>